<dbReference type="InterPro" id="IPR013620">
    <property type="entry name" value="Exonuc_1_SH3"/>
</dbReference>
<dbReference type="Gene3D" id="1.20.1280.70">
    <property type="entry name" value="Exonuclease ExoI, domain 3"/>
    <property type="match status" value="1"/>
</dbReference>
<dbReference type="Proteomes" id="UP000434044">
    <property type="component" value="Unassembled WGS sequence"/>
</dbReference>
<reference evidence="18 19" key="1">
    <citation type="submission" date="2019-11" db="EMBL/GenBank/DDBJ databases">
        <title>Whole-genome sequence of the anaerobic purple sulfur bacterium Allochromatium palmeri DSM 15591.</title>
        <authorList>
            <person name="Kyndt J.A."/>
            <person name="Meyer T.E."/>
        </authorList>
    </citation>
    <scope>NUCLEOTIDE SEQUENCE [LARGE SCALE GENOMIC DNA]</scope>
    <source>
        <strain evidence="18 19">DSM 15591</strain>
    </source>
</reference>
<dbReference type="InterPro" id="IPR036397">
    <property type="entry name" value="RNaseH_sf"/>
</dbReference>
<dbReference type="FunFam" id="3.30.420.10:FF:000033">
    <property type="entry name" value="Exodeoxyribonuclease I"/>
    <property type="match status" value="1"/>
</dbReference>
<dbReference type="AlphaFoldDB" id="A0A6N8EAY5"/>
<keyword evidence="6 13" id="KW-0227">DNA damage</keyword>
<keyword evidence="11 13" id="KW-0234">DNA repair</keyword>
<dbReference type="GO" id="GO:0003677">
    <property type="term" value="F:DNA binding"/>
    <property type="evidence" value="ECO:0007669"/>
    <property type="project" value="UniProtKB-KW"/>
</dbReference>
<keyword evidence="5 15" id="KW-0479">Metal-binding</keyword>
<dbReference type="InterPro" id="IPR038649">
    <property type="entry name" value="EXOI_SH3_sf"/>
</dbReference>
<comment type="catalytic activity">
    <reaction evidence="1 13">
        <text>Exonucleolytic cleavage in the 3'- to 5'-direction to yield nucleoside 5'-phosphates.</text>
        <dbReference type="EC" id="3.1.11.1"/>
    </reaction>
</comment>
<comment type="caution">
    <text evidence="18">The sequence shown here is derived from an EMBL/GenBank/DDBJ whole genome shotgun (WGS) entry which is preliminary data.</text>
</comment>
<keyword evidence="9 15" id="KW-0460">Magnesium</keyword>
<feature type="binding site" evidence="15">
    <location>
        <position position="11"/>
    </location>
    <ligand>
        <name>Mg(2+)</name>
        <dbReference type="ChEBI" id="CHEBI:18420"/>
        <label>2</label>
    </ligand>
</feature>
<dbReference type="InterPro" id="IPR023607">
    <property type="entry name" value="Exodeoxyribonuclease_I"/>
</dbReference>
<keyword evidence="8 13" id="KW-0269">Exonuclease</keyword>
<dbReference type="RefSeq" id="WP_186343018.1">
    <property type="nucleotide sequence ID" value="NZ_WNKT01000018.1"/>
</dbReference>
<evidence type="ECO:0000256" key="11">
    <source>
        <dbReference type="ARBA" id="ARBA00023204"/>
    </source>
</evidence>
<dbReference type="GO" id="GO:0046872">
    <property type="term" value="F:metal ion binding"/>
    <property type="evidence" value="ECO:0007669"/>
    <property type="project" value="UniProtKB-KW"/>
</dbReference>
<dbReference type="EC" id="3.1.11.1" evidence="2 13"/>
<evidence type="ECO:0000256" key="15">
    <source>
        <dbReference type="PIRSR" id="PIRSR000977-2"/>
    </source>
</evidence>
<comment type="subunit">
    <text evidence="12">Monomer. Interacts with ssb (via C-terminus); this interaction stimulates the exonuclease activity by recruiting the enzyme to its substrate.</text>
</comment>
<protein>
    <recommendedName>
        <fullName evidence="3 13">Exodeoxyribonuclease I</fullName>
        <ecNumber evidence="2 13">3.1.11.1</ecNumber>
    </recommendedName>
</protein>
<evidence type="ECO:0000256" key="1">
    <source>
        <dbReference type="ARBA" id="ARBA00000563"/>
    </source>
</evidence>
<feature type="binding site" evidence="14">
    <location>
        <position position="159"/>
    </location>
    <ligand>
        <name>substrate</name>
    </ligand>
</feature>
<evidence type="ECO:0000256" key="14">
    <source>
        <dbReference type="PIRSR" id="PIRSR000977-1"/>
    </source>
</evidence>
<dbReference type="InterPro" id="IPR034747">
    <property type="entry name" value="EXOI_SH3"/>
</dbReference>
<dbReference type="InterPro" id="IPR013520">
    <property type="entry name" value="Ribonucl_H"/>
</dbReference>
<dbReference type="SMART" id="SM00479">
    <property type="entry name" value="EXOIII"/>
    <property type="match status" value="1"/>
</dbReference>
<accession>A0A6N8EAY5</accession>
<organism evidence="18 19">
    <name type="scientific">Allochromatium palmeri</name>
    <dbReference type="NCBI Taxonomy" id="231048"/>
    <lineage>
        <taxon>Bacteria</taxon>
        <taxon>Pseudomonadati</taxon>
        <taxon>Pseudomonadota</taxon>
        <taxon>Gammaproteobacteria</taxon>
        <taxon>Chromatiales</taxon>
        <taxon>Chromatiaceae</taxon>
        <taxon>Allochromatium</taxon>
    </lineage>
</organism>
<dbReference type="GO" id="GO:0006281">
    <property type="term" value="P:DNA repair"/>
    <property type="evidence" value="ECO:0007669"/>
    <property type="project" value="UniProtKB-KW"/>
</dbReference>
<dbReference type="GO" id="GO:0000175">
    <property type="term" value="F:3'-5'-RNA exonuclease activity"/>
    <property type="evidence" value="ECO:0007669"/>
    <property type="project" value="InterPro"/>
</dbReference>
<dbReference type="PIRSF" id="PIRSF000977">
    <property type="entry name" value="Exodeoxyribonuclease_I"/>
    <property type="match status" value="1"/>
</dbReference>
<feature type="domain" description="ExoI C-terminal" evidence="17">
    <location>
        <begin position="351"/>
        <end position="474"/>
    </location>
</feature>
<dbReference type="Gene3D" id="1.10.287.1240">
    <property type="match status" value="1"/>
</dbReference>
<gene>
    <name evidence="18" type="primary">sbcB</name>
    <name evidence="18" type="ORF">GJ668_10035</name>
</gene>
<feature type="binding site" evidence="15">
    <location>
        <position position="180"/>
    </location>
    <ligand>
        <name>Mg(2+)</name>
        <dbReference type="ChEBI" id="CHEBI:18420"/>
        <label>2</label>
    </ligand>
</feature>
<evidence type="ECO:0000256" key="5">
    <source>
        <dbReference type="ARBA" id="ARBA00022723"/>
    </source>
</evidence>
<dbReference type="InterPro" id="IPR022894">
    <property type="entry name" value="Oligoribonuclease"/>
</dbReference>
<dbReference type="InterPro" id="IPR058561">
    <property type="entry name" value="Exonuc_1_C"/>
</dbReference>
<dbReference type="GO" id="GO:0008310">
    <property type="term" value="F:single-stranded DNA 3'-5' DNA exonuclease activity"/>
    <property type="evidence" value="ECO:0007669"/>
    <property type="project" value="UniProtKB-EC"/>
</dbReference>
<evidence type="ECO:0000256" key="2">
    <source>
        <dbReference type="ARBA" id="ARBA00012108"/>
    </source>
</evidence>
<evidence type="ECO:0000256" key="13">
    <source>
        <dbReference type="PIRNR" id="PIRNR000977"/>
    </source>
</evidence>
<dbReference type="PANTHER" id="PTHR11046">
    <property type="entry name" value="OLIGORIBONUCLEASE, MITOCHONDRIAL"/>
    <property type="match status" value="1"/>
</dbReference>
<evidence type="ECO:0000256" key="6">
    <source>
        <dbReference type="ARBA" id="ARBA00022763"/>
    </source>
</evidence>
<evidence type="ECO:0000256" key="7">
    <source>
        <dbReference type="ARBA" id="ARBA00022801"/>
    </source>
</evidence>
<proteinExistence type="predicted"/>
<keyword evidence="10" id="KW-0238">DNA-binding</keyword>
<evidence type="ECO:0000256" key="12">
    <source>
        <dbReference type="ARBA" id="ARBA00046792"/>
    </source>
</evidence>
<dbReference type="Gene3D" id="3.30.420.10">
    <property type="entry name" value="Ribonuclease H-like superfamily/Ribonuclease H"/>
    <property type="match status" value="1"/>
</dbReference>
<dbReference type="Pfam" id="PF00929">
    <property type="entry name" value="RNase_T"/>
    <property type="match status" value="1"/>
</dbReference>
<dbReference type="SUPFAM" id="SSF53098">
    <property type="entry name" value="Ribonuclease H-like"/>
    <property type="match status" value="1"/>
</dbReference>
<evidence type="ECO:0000256" key="3">
    <source>
        <dbReference type="ARBA" id="ARBA00019900"/>
    </source>
</evidence>
<evidence type="ECO:0000313" key="19">
    <source>
        <dbReference type="Proteomes" id="UP000434044"/>
    </source>
</evidence>
<dbReference type="InterPro" id="IPR012337">
    <property type="entry name" value="RNaseH-like_sf"/>
</dbReference>
<dbReference type="EMBL" id="WNKT01000018">
    <property type="protein sequence ID" value="MTW21432.1"/>
    <property type="molecule type" value="Genomic_DNA"/>
</dbReference>
<evidence type="ECO:0000259" key="17">
    <source>
        <dbReference type="PROSITE" id="PS51785"/>
    </source>
</evidence>
<keyword evidence="7 13" id="KW-0378">Hydrolase</keyword>
<keyword evidence="4 13" id="KW-0540">Nuclease</keyword>
<dbReference type="Gene3D" id="3.30.1520.20">
    <property type="entry name" value="Exonuclease ExoI, domain 2"/>
    <property type="match status" value="1"/>
</dbReference>
<evidence type="ECO:0000256" key="4">
    <source>
        <dbReference type="ARBA" id="ARBA00022722"/>
    </source>
</evidence>
<evidence type="ECO:0000259" key="16">
    <source>
        <dbReference type="PROSITE" id="PS51784"/>
    </source>
</evidence>
<sequence length="477" mass="53913">MSATFYWHDYETWGADPRRDRPCQFAGIRTDADLNEVGDPLVIFCRPTDDLLPHPDACFVTGLTPQHVEREGLIEAEFARAIHAELSQPGTCGVGYNSLRFDDEVTRHLFYRNFFDPYAREWRSGNSRWDLIDVLRLAHALRPEGLDWPCNDEGTTSFRLEHLTAANGIAHGQAHDALADVRATIALARRLRGAQPRLFDYALTLRDKRRVRAFLDERRPLLHVSARFSSALGCIAPIFPVAAHPTNSNGVICFDLRADPTPLLDLSVDEIRRRLFTPSEELPAGVERVPLKTVHVNHAPMLAPLATLTADSAEHWRIDPVQVARHAQWIAAASAEIEERVREVHQRPLPVETDPELMLYSGGFISDDDRRACDQVLRSSPAELAASPPRFTDSRLETMLFRYRARNWPETLSPDEREDWDAYRFARLTDPEGGASLQIEEYEVRLAELAEIHDDDPARLAILDALGDWAEQVLDAG</sequence>
<keyword evidence="19" id="KW-1185">Reference proteome</keyword>
<dbReference type="PROSITE" id="PS51785">
    <property type="entry name" value="EXOI_C"/>
    <property type="match status" value="1"/>
</dbReference>
<comment type="cofactor">
    <cofactor evidence="15">
        <name>Mg(2+)</name>
        <dbReference type="ChEBI" id="CHEBI:18420"/>
    </cofactor>
    <text evidence="15">Binds 2 Mg(2+) ions per monomer.</text>
</comment>
<dbReference type="Pfam" id="PF26016">
    <property type="entry name" value="ExoI_C"/>
    <property type="match status" value="1"/>
</dbReference>
<evidence type="ECO:0000256" key="8">
    <source>
        <dbReference type="ARBA" id="ARBA00022839"/>
    </source>
</evidence>
<dbReference type="FunFam" id="1.20.1280.70:FF:000001">
    <property type="entry name" value="Exodeoxyribonuclease I"/>
    <property type="match status" value="1"/>
</dbReference>
<feature type="binding site" evidence="14">
    <location>
        <position position="11"/>
    </location>
    <ligand>
        <name>substrate</name>
    </ligand>
</feature>
<dbReference type="CDD" id="cd06138">
    <property type="entry name" value="ExoI_N"/>
    <property type="match status" value="1"/>
</dbReference>
<name>A0A6N8EAY5_9GAMM</name>
<dbReference type="PANTHER" id="PTHR11046:SF11">
    <property type="entry name" value="EXODEOXYRIBONUCLEASE I"/>
    <property type="match status" value="1"/>
</dbReference>
<dbReference type="Pfam" id="PF08411">
    <property type="entry name" value="ExoI_SH3"/>
    <property type="match status" value="1"/>
</dbReference>
<evidence type="ECO:0000256" key="10">
    <source>
        <dbReference type="ARBA" id="ARBA00023125"/>
    </source>
</evidence>
<feature type="binding site" evidence="15">
    <location>
        <position position="9"/>
    </location>
    <ligand>
        <name>Mg(2+)</name>
        <dbReference type="ChEBI" id="CHEBI:18420"/>
        <label>1</label>
    </ligand>
</feature>
<feature type="domain" description="ExoI SH3-like" evidence="16">
    <location>
        <begin position="196"/>
        <end position="349"/>
    </location>
</feature>
<dbReference type="PROSITE" id="PS51784">
    <property type="entry name" value="EXOI_SH3"/>
    <property type="match status" value="1"/>
</dbReference>
<dbReference type="NCBIfam" id="NF008746">
    <property type="entry name" value="PRK11779.1"/>
    <property type="match status" value="1"/>
</dbReference>
<evidence type="ECO:0000256" key="9">
    <source>
        <dbReference type="ARBA" id="ARBA00022842"/>
    </source>
</evidence>
<evidence type="ECO:0000313" key="18">
    <source>
        <dbReference type="EMBL" id="MTW21432.1"/>
    </source>
</evidence>